<evidence type="ECO:0000313" key="2">
    <source>
        <dbReference type="EMBL" id="TVU19548.1"/>
    </source>
</evidence>
<dbReference type="AlphaFoldDB" id="A0A5J9U899"/>
<proteinExistence type="predicted"/>
<gene>
    <name evidence="2" type="ORF">EJB05_35700</name>
</gene>
<dbReference type="Proteomes" id="UP000324897">
    <property type="component" value="Chromosome 7"/>
</dbReference>
<name>A0A5J9U899_9POAL</name>
<keyword evidence="3" id="KW-1185">Reference proteome</keyword>
<feature type="non-terminal residue" evidence="2">
    <location>
        <position position="1"/>
    </location>
</feature>
<feature type="region of interest" description="Disordered" evidence="1">
    <location>
        <begin position="70"/>
        <end position="105"/>
    </location>
</feature>
<evidence type="ECO:0000313" key="3">
    <source>
        <dbReference type="Proteomes" id="UP000324897"/>
    </source>
</evidence>
<accession>A0A5J9U899</accession>
<protein>
    <submittedName>
        <fullName evidence="2">Uncharacterized protein</fullName>
    </submittedName>
</protein>
<organism evidence="2 3">
    <name type="scientific">Eragrostis curvula</name>
    <name type="common">weeping love grass</name>
    <dbReference type="NCBI Taxonomy" id="38414"/>
    <lineage>
        <taxon>Eukaryota</taxon>
        <taxon>Viridiplantae</taxon>
        <taxon>Streptophyta</taxon>
        <taxon>Embryophyta</taxon>
        <taxon>Tracheophyta</taxon>
        <taxon>Spermatophyta</taxon>
        <taxon>Magnoliopsida</taxon>
        <taxon>Liliopsida</taxon>
        <taxon>Poales</taxon>
        <taxon>Poaceae</taxon>
        <taxon>PACMAD clade</taxon>
        <taxon>Chloridoideae</taxon>
        <taxon>Eragrostideae</taxon>
        <taxon>Eragrostidinae</taxon>
        <taxon>Eragrostis</taxon>
    </lineage>
</organism>
<sequence length="105" mass="11699">MRRRRGIRTPSIQSAATVRSSHQRAAAICSLRQIRRLQHRVVANLQVVTLLYSAELPVRAPCIAAPLRSRRDARAATHPSVPVAPQDKAPQPPLVSYRHHHLPIA</sequence>
<evidence type="ECO:0000256" key="1">
    <source>
        <dbReference type="SAM" id="MobiDB-lite"/>
    </source>
</evidence>
<dbReference type="EMBL" id="RWGY01000029">
    <property type="protein sequence ID" value="TVU19548.1"/>
    <property type="molecule type" value="Genomic_DNA"/>
</dbReference>
<comment type="caution">
    <text evidence="2">The sequence shown here is derived from an EMBL/GenBank/DDBJ whole genome shotgun (WGS) entry which is preliminary data.</text>
</comment>
<reference evidence="2 3" key="1">
    <citation type="journal article" date="2019" name="Sci. Rep.">
        <title>A high-quality genome of Eragrostis curvula grass provides insights into Poaceae evolution and supports new strategies to enhance forage quality.</title>
        <authorList>
            <person name="Carballo J."/>
            <person name="Santos B.A.C.M."/>
            <person name="Zappacosta D."/>
            <person name="Garbus I."/>
            <person name="Selva J.P."/>
            <person name="Gallo C.A."/>
            <person name="Diaz A."/>
            <person name="Albertini E."/>
            <person name="Caccamo M."/>
            <person name="Echenique V."/>
        </authorList>
    </citation>
    <scope>NUCLEOTIDE SEQUENCE [LARGE SCALE GENOMIC DNA]</scope>
    <source>
        <strain evidence="3">cv. Victoria</strain>
        <tissue evidence="2">Leaf</tissue>
    </source>
</reference>
<dbReference type="Gramene" id="TVU19548">
    <property type="protein sequence ID" value="TVU19548"/>
    <property type="gene ID" value="EJB05_35700"/>
</dbReference>